<accession>A0A2U3L8D4</accession>
<dbReference type="Proteomes" id="UP000238916">
    <property type="component" value="Unassembled WGS sequence"/>
</dbReference>
<protein>
    <submittedName>
        <fullName evidence="2">Uncharacterized protein</fullName>
    </submittedName>
</protein>
<evidence type="ECO:0000256" key="1">
    <source>
        <dbReference type="SAM" id="Phobius"/>
    </source>
</evidence>
<dbReference type="OrthoDB" id="1808010at2"/>
<feature type="transmembrane region" description="Helical" evidence="1">
    <location>
        <begin position="23"/>
        <end position="44"/>
    </location>
</feature>
<evidence type="ECO:0000313" key="2">
    <source>
        <dbReference type="EMBL" id="SPF48181.1"/>
    </source>
</evidence>
<keyword evidence="1" id="KW-1133">Transmembrane helix</keyword>
<organism evidence="2 3">
    <name type="scientific">Candidatus Desulfosporosinus infrequens</name>
    <dbReference type="NCBI Taxonomy" id="2043169"/>
    <lineage>
        <taxon>Bacteria</taxon>
        <taxon>Bacillati</taxon>
        <taxon>Bacillota</taxon>
        <taxon>Clostridia</taxon>
        <taxon>Eubacteriales</taxon>
        <taxon>Desulfitobacteriaceae</taxon>
        <taxon>Desulfosporosinus</taxon>
    </lineage>
</organism>
<proteinExistence type="predicted"/>
<sequence length="185" mass="20019">MLKTICRKYKSSSLSDECGGPQIYILAAISIFFLLALYTTFAYAHKIQVMATRLHDSINTAAITALGDNTVPDSANGGIQVIDTTVTKREFTANLQNDLKDWASSSFTLQSAQVFSEADKGSSPPAGFSEAVPGTSIYLTMTMNVALLPGFIPMSYTHWSIPLQVMVSPNSYESSTGTWNLVRGT</sequence>
<name>A0A2U3L8D4_9FIRM</name>
<dbReference type="AlphaFoldDB" id="A0A2U3L8D4"/>
<dbReference type="EMBL" id="OMOF01000338">
    <property type="protein sequence ID" value="SPF48181.1"/>
    <property type="molecule type" value="Genomic_DNA"/>
</dbReference>
<gene>
    <name evidence="2" type="ORF">SBF1_4020002</name>
</gene>
<evidence type="ECO:0000313" key="3">
    <source>
        <dbReference type="Proteomes" id="UP000238916"/>
    </source>
</evidence>
<reference evidence="3" key="1">
    <citation type="submission" date="2018-02" db="EMBL/GenBank/DDBJ databases">
        <authorList>
            <person name="Hausmann B."/>
        </authorList>
    </citation>
    <scope>NUCLEOTIDE SEQUENCE [LARGE SCALE GENOMIC DNA]</scope>
    <source>
        <strain evidence="3">Peat soil MAG SbF1</strain>
    </source>
</reference>
<keyword evidence="1" id="KW-0812">Transmembrane</keyword>
<keyword evidence="1" id="KW-0472">Membrane</keyword>